<organism evidence="1 2">
    <name type="scientific">Lactobacillus melliventris</name>
    <dbReference type="NCBI Taxonomy" id="1218507"/>
    <lineage>
        <taxon>Bacteria</taxon>
        <taxon>Bacillati</taxon>
        <taxon>Bacillota</taxon>
        <taxon>Bacilli</taxon>
        <taxon>Lactobacillales</taxon>
        <taxon>Lactobacillaceae</taxon>
        <taxon>Lactobacillus</taxon>
    </lineage>
</organism>
<proteinExistence type="predicted"/>
<geneLocation type="plasmid" evidence="1">
    <name>pHma8p1</name>
</geneLocation>
<dbReference type="AlphaFoldDB" id="A0A0F4L8Z9"/>
<reference evidence="1 2" key="1">
    <citation type="submission" date="2015-01" db="EMBL/GenBank/DDBJ databases">
        <title>Comparative genomics of the lactic acid bacteria isolated from the honey bee gut.</title>
        <authorList>
            <person name="Ellegaard K.M."/>
            <person name="Tamarit D."/>
            <person name="Javelind E."/>
            <person name="Olofsson T."/>
            <person name="Andersson S.G."/>
            <person name="Vasquez A."/>
        </authorList>
    </citation>
    <scope>NUCLEOTIDE SEQUENCE [LARGE SCALE GENOMIC DNA]</scope>
    <source>
        <strain evidence="1 2">Hma8</strain>
        <plasmid evidence="1">pHma8p1</plasmid>
    </source>
</reference>
<dbReference type="GO" id="GO:0003729">
    <property type="term" value="F:mRNA binding"/>
    <property type="evidence" value="ECO:0007669"/>
    <property type="project" value="InterPro"/>
</dbReference>
<dbReference type="RefSeq" id="WP_046325857.1">
    <property type="nucleotide sequence ID" value="NZ_JBHTMT010000007.1"/>
</dbReference>
<gene>
    <name evidence="1" type="ORF">JF74_19460</name>
</gene>
<evidence type="ECO:0008006" key="3">
    <source>
        <dbReference type="Google" id="ProtNLM"/>
    </source>
</evidence>
<dbReference type="Proteomes" id="UP000033531">
    <property type="component" value="Plasmid pHma8p1"/>
</dbReference>
<dbReference type="PATRIC" id="fig|1218507.3.peg.93"/>
<comment type="caution">
    <text evidence="1">The sequence shown here is derived from an EMBL/GenBank/DDBJ whole genome shotgun (WGS) entry which is preliminary data.</text>
</comment>
<evidence type="ECO:0000313" key="2">
    <source>
        <dbReference type="Proteomes" id="UP000033531"/>
    </source>
</evidence>
<protein>
    <recommendedName>
        <fullName evidence="3">Type II toxin-antitoxin system HicA family toxin</fullName>
    </recommendedName>
</protein>
<dbReference type="HOGENOM" id="CLU_164851_0_1_9"/>
<dbReference type="EMBL" id="JXLI01000019">
    <property type="protein sequence ID" value="KJY54763.1"/>
    <property type="molecule type" value="Genomic_DNA"/>
</dbReference>
<dbReference type="InterPro" id="IPR012933">
    <property type="entry name" value="HicA_mRNA_interferase"/>
</dbReference>
<evidence type="ECO:0000313" key="1">
    <source>
        <dbReference type="EMBL" id="KJY54763.1"/>
    </source>
</evidence>
<dbReference type="Pfam" id="PF07927">
    <property type="entry name" value="HicA_toxin"/>
    <property type="match status" value="1"/>
</dbReference>
<keyword evidence="1" id="KW-0614">Plasmid</keyword>
<sequence length="83" mass="9878">MNKYKKLLERFNSKPNDFTFEEAKKLLSYSDFKLVMKGHSSGSRVQFRCDNVKIDLHRPHPKNYLKKYQLEDIEESLKKAGKL</sequence>
<dbReference type="OrthoDB" id="1447122at2"/>
<accession>A0A0F4L8Z9</accession>
<name>A0A0F4L8Z9_9LACO</name>